<protein>
    <submittedName>
        <fullName evidence="1">Uncharacterized protein</fullName>
    </submittedName>
</protein>
<reference evidence="1" key="2">
    <citation type="journal article" date="2015" name="Data Brief">
        <title>Shoot transcriptome of the giant reed, Arundo donax.</title>
        <authorList>
            <person name="Barrero R.A."/>
            <person name="Guerrero F.D."/>
            <person name="Moolhuijzen P."/>
            <person name="Goolsby J.A."/>
            <person name="Tidwell J."/>
            <person name="Bellgard S.E."/>
            <person name="Bellgard M.I."/>
        </authorList>
    </citation>
    <scope>NUCLEOTIDE SEQUENCE</scope>
    <source>
        <tissue evidence="1">Shoot tissue taken approximately 20 cm above the soil surface</tissue>
    </source>
</reference>
<proteinExistence type="predicted"/>
<dbReference type="AlphaFoldDB" id="A0A0A9FG88"/>
<dbReference type="EMBL" id="GBRH01185846">
    <property type="protein sequence ID" value="JAE12050.1"/>
    <property type="molecule type" value="Transcribed_RNA"/>
</dbReference>
<sequence>MYYALLFSFSTSIFVCIRIVNHQHSLSDKKMYVKYWTKTV</sequence>
<organism evidence="1">
    <name type="scientific">Arundo donax</name>
    <name type="common">Giant reed</name>
    <name type="synonym">Donax arundinaceus</name>
    <dbReference type="NCBI Taxonomy" id="35708"/>
    <lineage>
        <taxon>Eukaryota</taxon>
        <taxon>Viridiplantae</taxon>
        <taxon>Streptophyta</taxon>
        <taxon>Embryophyta</taxon>
        <taxon>Tracheophyta</taxon>
        <taxon>Spermatophyta</taxon>
        <taxon>Magnoliopsida</taxon>
        <taxon>Liliopsida</taxon>
        <taxon>Poales</taxon>
        <taxon>Poaceae</taxon>
        <taxon>PACMAD clade</taxon>
        <taxon>Arundinoideae</taxon>
        <taxon>Arundineae</taxon>
        <taxon>Arundo</taxon>
    </lineage>
</organism>
<reference evidence="1" key="1">
    <citation type="submission" date="2014-09" db="EMBL/GenBank/DDBJ databases">
        <authorList>
            <person name="Magalhaes I.L.F."/>
            <person name="Oliveira U."/>
            <person name="Santos F.R."/>
            <person name="Vidigal T.H.D.A."/>
            <person name="Brescovit A.D."/>
            <person name="Santos A.J."/>
        </authorList>
    </citation>
    <scope>NUCLEOTIDE SEQUENCE</scope>
    <source>
        <tissue evidence="1">Shoot tissue taken approximately 20 cm above the soil surface</tissue>
    </source>
</reference>
<name>A0A0A9FG88_ARUDO</name>
<evidence type="ECO:0000313" key="1">
    <source>
        <dbReference type="EMBL" id="JAE12050.1"/>
    </source>
</evidence>
<accession>A0A0A9FG88</accession>